<feature type="domain" description="NadR/Ttd14 AAA" evidence="1">
    <location>
        <begin position="2"/>
        <end position="141"/>
    </location>
</feature>
<dbReference type="Pfam" id="PF13521">
    <property type="entry name" value="AAA_28"/>
    <property type="match status" value="1"/>
</dbReference>
<proteinExistence type="predicted"/>
<dbReference type="InterPro" id="IPR038727">
    <property type="entry name" value="NadR/Ttd14_AAA_dom"/>
</dbReference>
<protein>
    <submittedName>
        <fullName evidence="2">ATPase</fullName>
    </submittedName>
</protein>
<keyword evidence="3" id="KW-1185">Reference proteome</keyword>
<organism evidence="2 3">
    <name type="scientific">Neolewinella litorea</name>
    <dbReference type="NCBI Taxonomy" id="2562452"/>
    <lineage>
        <taxon>Bacteria</taxon>
        <taxon>Pseudomonadati</taxon>
        <taxon>Bacteroidota</taxon>
        <taxon>Saprospiria</taxon>
        <taxon>Saprospirales</taxon>
        <taxon>Lewinellaceae</taxon>
        <taxon>Neolewinella</taxon>
    </lineage>
</organism>
<dbReference type="InterPro" id="IPR052735">
    <property type="entry name" value="NAD_biosynth-regulator"/>
</dbReference>
<dbReference type="PANTHER" id="PTHR37512">
    <property type="entry name" value="TRIFUNCTIONAL NAD BIOSYNTHESIS/REGULATOR PROTEIN NADR"/>
    <property type="match status" value="1"/>
</dbReference>
<sequence length="166" mass="18899">MKILVTGPESSGKSTLSRQLAWALDGIFIAEQARAYLHALDRPYSMADLPLIWTRQRQAEDEAMRTEASFIVCDTGPEVIRVWSEVKYGECAPGVMRAFHERPYDLVLLCHPDLTWIPDPLREHPDPSDRRAIYAIYEKYLPGAISIRGSNRLAQALRAVWTFLGR</sequence>
<gene>
    <name evidence="2" type="ORF">E4021_03550</name>
</gene>
<dbReference type="PANTHER" id="PTHR37512:SF1">
    <property type="entry name" value="NADR_TTD14 AAA DOMAIN-CONTAINING PROTEIN"/>
    <property type="match status" value="1"/>
</dbReference>
<accession>A0A4S4NNU9</accession>
<dbReference type="AlphaFoldDB" id="A0A4S4NNU9"/>
<dbReference type="InterPro" id="IPR027417">
    <property type="entry name" value="P-loop_NTPase"/>
</dbReference>
<evidence type="ECO:0000313" key="2">
    <source>
        <dbReference type="EMBL" id="THH41684.1"/>
    </source>
</evidence>
<evidence type="ECO:0000313" key="3">
    <source>
        <dbReference type="Proteomes" id="UP000308528"/>
    </source>
</evidence>
<comment type="caution">
    <text evidence="2">The sequence shown here is derived from an EMBL/GenBank/DDBJ whole genome shotgun (WGS) entry which is preliminary data.</text>
</comment>
<dbReference type="SUPFAM" id="SSF52540">
    <property type="entry name" value="P-loop containing nucleoside triphosphate hydrolases"/>
    <property type="match status" value="1"/>
</dbReference>
<evidence type="ECO:0000259" key="1">
    <source>
        <dbReference type="Pfam" id="PF13521"/>
    </source>
</evidence>
<dbReference type="Proteomes" id="UP000308528">
    <property type="component" value="Unassembled WGS sequence"/>
</dbReference>
<dbReference type="EMBL" id="SRSF01000001">
    <property type="protein sequence ID" value="THH41684.1"/>
    <property type="molecule type" value="Genomic_DNA"/>
</dbReference>
<dbReference type="Gene3D" id="3.40.50.300">
    <property type="entry name" value="P-loop containing nucleotide triphosphate hydrolases"/>
    <property type="match status" value="1"/>
</dbReference>
<reference evidence="2 3" key="1">
    <citation type="submission" date="2019-04" db="EMBL/GenBank/DDBJ databases">
        <title>Lewinella litorea sp. nov., isolated from a marine sand.</title>
        <authorList>
            <person name="Yoon J.-H."/>
        </authorList>
    </citation>
    <scope>NUCLEOTIDE SEQUENCE [LARGE SCALE GENOMIC DNA]</scope>
    <source>
        <strain evidence="2 3">HSMS-39</strain>
    </source>
</reference>
<name>A0A4S4NNU9_9BACT</name>
<dbReference type="RefSeq" id="WP_136456527.1">
    <property type="nucleotide sequence ID" value="NZ_SRSF01000001.1"/>
</dbReference>
<dbReference type="OrthoDB" id="9151999at2"/>